<dbReference type="Pfam" id="PF00255">
    <property type="entry name" value="GSHPx"/>
    <property type="match status" value="1"/>
</dbReference>
<dbReference type="PANTHER" id="PTHR11592:SF78">
    <property type="entry name" value="GLUTATHIONE PEROXIDASE"/>
    <property type="match status" value="1"/>
</dbReference>
<keyword evidence="6" id="KW-1133">Transmembrane helix</keyword>
<proteinExistence type="inferred from homology"/>
<dbReference type="EMBL" id="FORU01000001">
    <property type="protein sequence ID" value="SFI79762.1"/>
    <property type="molecule type" value="Genomic_DNA"/>
</dbReference>
<dbReference type="RefSeq" id="WP_090677568.1">
    <property type="nucleotide sequence ID" value="NZ_FORU01000001.1"/>
</dbReference>
<accession>A0A1I3L4X1</accession>
<dbReference type="Proteomes" id="UP000243887">
    <property type="component" value="Unassembled WGS sequence"/>
</dbReference>
<dbReference type="FunFam" id="3.40.30.10:FF:000010">
    <property type="entry name" value="Glutathione peroxidase"/>
    <property type="match status" value="1"/>
</dbReference>
<keyword evidence="3 5" id="KW-0560">Oxidoreductase</keyword>
<evidence type="ECO:0000256" key="4">
    <source>
        <dbReference type="PIRSR" id="PIRSR000303-1"/>
    </source>
</evidence>
<dbReference type="STRING" id="1150112.SAMN04487893_101178"/>
<keyword evidence="8" id="KW-1185">Reference proteome</keyword>
<dbReference type="GO" id="GO:0034599">
    <property type="term" value="P:cellular response to oxidative stress"/>
    <property type="evidence" value="ECO:0007669"/>
    <property type="project" value="TreeGrafter"/>
</dbReference>
<dbReference type="PIRSF" id="PIRSF000303">
    <property type="entry name" value="Glutathion_perox"/>
    <property type="match status" value="1"/>
</dbReference>
<name>A0A1I3L4X1_9FLAO</name>
<evidence type="ECO:0000256" key="2">
    <source>
        <dbReference type="ARBA" id="ARBA00022559"/>
    </source>
</evidence>
<dbReference type="Gene3D" id="3.40.30.10">
    <property type="entry name" value="Glutaredoxin"/>
    <property type="match status" value="1"/>
</dbReference>
<keyword evidence="2 5" id="KW-0575">Peroxidase</keyword>
<keyword evidence="6" id="KW-0472">Membrane</keyword>
<feature type="transmembrane region" description="Helical" evidence="6">
    <location>
        <begin position="6"/>
        <end position="31"/>
    </location>
</feature>
<evidence type="ECO:0000256" key="3">
    <source>
        <dbReference type="ARBA" id="ARBA00023002"/>
    </source>
</evidence>
<dbReference type="OrthoDB" id="9789406at2"/>
<feature type="active site" evidence="4">
    <location>
        <position position="74"/>
    </location>
</feature>
<evidence type="ECO:0000256" key="5">
    <source>
        <dbReference type="RuleBase" id="RU000499"/>
    </source>
</evidence>
<evidence type="ECO:0000256" key="6">
    <source>
        <dbReference type="SAM" id="Phobius"/>
    </source>
</evidence>
<evidence type="ECO:0000256" key="1">
    <source>
        <dbReference type="ARBA" id="ARBA00006926"/>
    </source>
</evidence>
<comment type="similarity">
    <text evidence="1 5">Belongs to the glutathione peroxidase family.</text>
</comment>
<dbReference type="InterPro" id="IPR000889">
    <property type="entry name" value="Glutathione_peroxidase"/>
</dbReference>
<dbReference type="PANTHER" id="PTHR11592">
    <property type="entry name" value="GLUTATHIONE PEROXIDASE"/>
    <property type="match status" value="1"/>
</dbReference>
<gene>
    <name evidence="7" type="ORF">SAMN04487893_101178</name>
</gene>
<sequence>MNNKQILLVVIAVIVLGMLIAFSYLFTNVFFKENSSLKSNSIHGFKVTALDGSEIDFSDFKGKKILVVNTASKCGLTPQYEGLEKLYQKYQDKLVVVGFPSNDFLFQEPGGNKEIEEFCKLNYGVSFPMAAKIEVKGNNQAPIYQWLTNKNLNGKESSAVTWNFQKYILDENGQLIKHFSPKTDPEDPEILKLIESTNP</sequence>
<organism evidence="7 8">
    <name type="scientific">Myroides guanonis</name>
    <dbReference type="NCBI Taxonomy" id="1150112"/>
    <lineage>
        <taxon>Bacteria</taxon>
        <taxon>Pseudomonadati</taxon>
        <taxon>Bacteroidota</taxon>
        <taxon>Flavobacteriia</taxon>
        <taxon>Flavobacteriales</taxon>
        <taxon>Flavobacteriaceae</taxon>
        <taxon>Myroides</taxon>
    </lineage>
</organism>
<keyword evidence="6" id="KW-0812">Transmembrane</keyword>
<dbReference type="CDD" id="cd00340">
    <property type="entry name" value="GSH_Peroxidase"/>
    <property type="match status" value="1"/>
</dbReference>
<evidence type="ECO:0000313" key="7">
    <source>
        <dbReference type="EMBL" id="SFI79762.1"/>
    </source>
</evidence>
<dbReference type="AlphaFoldDB" id="A0A1I3L4X1"/>
<dbReference type="PROSITE" id="PS51355">
    <property type="entry name" value="GLUTATHIONE_PEROXID_3"/>
    <property type="match status" value="1"/>
</dbReference>
<reference evidence="8" key="1">
    <citation type="submission" date="2016-10" db="EMBL/GenBank/DDBJ databases">
        <authorList>
            <person name="Varghese N."/>
            <person name="Submissions S."/>
        </authorList>
    </citation>
    <scope>NUCLEOTIDE SEQUENCE [LARGE SCALE GENOMIC DNA]</scope>
    <source>
        <strain evidence="8">DSM 26542</strain>
    </source>
</reference>
<dbReference type="GO" id="GO:0004601">
    <property type="term" value="F:peroxidase activity"/>
    <property type="evidence" value="ECO:0007669"/>
    <property type="project" value="UniProtKB-KW"/>
</dbReference>
<dbReference type="InterPro" id="IPR029759">
    <property type="entry name" value="GPX_AS"/>
</dbReference>
<dbReference type="InterPro" id="IPR036249">
    <property type="entry name" value="Thioredoxin-like_sf"/>
</dbReference>
<dbReference type="PROSITE" id="PS00460">
    <property type="entry name" value="GLUTATHIONE_PEROXID_1"/>
    <property type="match status" value="1"/>
</dbReference>
<evidence type="ECO:0000313" key="8">
    <source>
        <dbReference type="Proteomes" id="UP000243887"/>
    </source>
</evidence>
<dbReference type="SUPFAM" id="SSF52833">
    <property type="entry name" value="Thioredoxin-like"/>
    <property type="match status" value="1"/>
</dbReference>
<protein>
    <recommendedName>
        <fullName evidence="5">Glutathione peroxidase</fullName>
    </recommendedName>
</protein>
<dbReference type="PRINTS" id="PR01011">
    <property type="entry name" value="GLUTPROXDASE"/>
</dbReference>